<dbReference type="RefSeq" id="WP_013334710.1">
    <property type="nucleotide sequence ID" value="NC_014533.1"/>
</dbReference>
<dbReference type="EMBL" id="CP002199">
    <property type="protein sequence ID" value="ADN17960.1"/>
    <property type="molecule type" value="Genomic_DNA"/>
</dbReference>
<keyword evidence="2" id="KW-1185">Reference proteome</keyword>
<keyword evidence="1" id="KW-0614">Plasmid</keyword>
<evidence type="ECO:0000313" key="2">
    <source>
        <dbReference type="Proteomes" id="UP000008206"/>
    </source>
</evidence>
<name>E0ULY0_GLOV7</name>
<reference evidence="2" key="1">
    <citation type="journal article" date="2011" name="MBio">
        <title>Novel metabolic attributes of the genus Cyanothece, comprising a group of unicellular nitrogen-fixing Cyanobacteria.</title>
        <authorList>
            <person name="Bandyopadhyay A."/>
            <person name="Elvitigala T."/>
            <person name="Welsh E."/>
            <person name="Stockel J."/>
            <person name="Liberton M."/>
            <person name="Min H."/>
            <person name="Sherman L.A."/>
            <person name="Pakrasi H.B."/>
        </authorList>
    </citation>
    <scope>NUCLEOTIDE SEQUENCE [LARGE SCALE GENOMIC DNA]</scope>
    <source>
        <strain evidence="2">PCC 7822</strain>
        <plasmid evidence="2">Cy782201</plasmid>
    </source>
</reference>
<accession>E0ULY0</accession>
<evidence type="ECO:0000313" key="1">
    <source>
        <dbReference type="EMBL" id="ADN17960.1"/>
    </source>
</evidence>
<dbReference type="Proteomes" id="UP000008206">
    <property type="component" value="Plasmid Cy782201"/>
</dbReference>
<protein>
    <submittedName>
        <fullName evidence="1">Uncharacterized protein</fullName>
    </submittedName>
</protein>
<dbReference type="AlphaFoldDB" id="E0ULY0"/>
<dbReference type="KEGG" id="cyj:Cyan7822_6126"/>
<organism evidence="1 2">
    <name type="scientific">Gloeothece verrucosa (strain PCC 7822)</name>
    <name type="common">Cyanothece sp. (strain PCC 7822)</name>
    <dbReference type="NCBI Taxonomy" id="497965"/>
    <lineage>
        <taxon>Bacteria</taxon>
        <taxon>Bacillati</taxon>
        <taxon>Cyanobacteriota</taxon>
        <taxon>Cyanophyceae</taxon>
        <taxon>Oscillatoriophycideae</taxon>
        <taxon>Chroococcales</taxon>
        <taxon>Aphanothecaceae</taxon>
        <taxon>Gloeothece</taxon>
        <taxon>Gloeothece verrucosa</taxon>
    </lineage>
</organism>
<dbReference type="HOGENOM" id="CLU_2129324_0_0_3"/>
<geneLocation type="plasmid" evidence="1 2">
    <name>Cy782201</name>
</geneLocation>
<proteinExistence type="predicted"/>
<gene>
    <name evidence="1" type="ordered locus">Cyan7822_6126</name>
</gene>
<sequence length="113" mass="12520">MLLSLFYAHKLHSSLRISLLGLVAVICASPPAWSLMASENGLSWLKASPMERLTLTETITKRAMQQGYFKGESLNGIKGYFYLCIDKVYKEPSARSQTIARVAVSCTLLFGTQ</sequence>